<evidence type="ECO:0000313" key="3">
    <source>
        <dbReference type="Proteomes" id="UP000433101"/>
    </source>
</evidence>
<evidence type="ECO:0000313" key="2">
    <source>
        <dbReference type="EMBL" id="MXN64322.1"/>
    </source>
</evidence>
<protein>
    <submittedName>
        <fullName evidence="2">PadR family transcriptional regulator</fullName>
    </submittedName>
</protein>
<gene>
    <name evidence="2" type="ORF">GR183_05355</name>
</gene>
<reference evidence="2 3" key="1">
    <citation type="submission" date="2019-12" db="EMBL/GenBank/DDBJ databases">
        <authorList>
            <person name="Li M."/>
        </authorList>
    </citation>
    <scope>NUCLEOTIDE SEQUENCE [LARGE SCALE GENOMIC DNA]</scope>
    <source>
        <strain evidence="2 3">GBMRC 2046</strain>
    </source>
</reference>
<dbReference type="Gene3D" id="1.10.10.10">
    <property type="entry name" value="Winged helix-like DNA-binding domain superfamily/Winged helix DNA-binding domain"/>
    <property type="match status" value="1"/>
</dbReference>
<dbReference type="Proteomes" id="UP000433101">
    <property type="component" value="Unassembled WGS sequence"/>
</dbReference>
<dbReference type="InterPro" id="IPR036388">
    <property type="entry name" value="WH-like_DNA-bd_sf"/>
</dbReference>
<dbReference type="EMBL" id="WUMV01000002">
    <property type="protein sequence ID" value="MXN64322.1"/>
    <property type="molecule type" value="Genomic_DNA"/>
</dbReference>
<evidence type="ECO:0000259" key="1">
    <source>
        <dbReference type="Pfam" id="PF03551"/>
    </source>
</evidence>
<dbReference type="PANTHER" id="PTHR43252">
    <property type="entry name" value="TRANSCRIPTIONAL REGULATOR YQJI"/>
    <property type="match status" value="1"/>
</dbReference>
<feature type="domain" description="Transcription regulator PadR N-terminal" evidence="1">
    <location>
        <begin position="8"/>
        <end position="81"/>
    </location>
</feature>
<dbReference type="AlphaFoldDB" id="A0A7X3S6Z7"/>
<dbReference type="InterPro" id="IPR036390">
    <property type="entry name" value="WH_DNA-bd_sf"/>
</dbReference>
<sequence length="183" mass="20705">MSVKTLCLAILNCGDATGYEIRKHLTEGKFSYFEDASYGSIYPTLARLEADRLVTVREEPQPGRPARKIYSITDEGREAFRRLLAEPPAPDTFRSPFLLVAMWAELAGPHVIKNALEERKTNLREEIEKLSAIREETGHPGTRFIVEYGLNCMRNDLAFLERESHRLVAIAEEGEEVLPQAAE</sequence>
<name>A0A7X3S6Z7_9HYPH</name>
<comment type="caution">
    <text evidence="2">The sequence shown here is derived from an EMBL/GenBank/DDBJ whole genome shotgun (WGS) entry which is preliminary data.</text>
</comment>
<proteinExistence type="predicted"/>
<accession>A0A7X3S6Z7</accession>
<dbReference type="RefSeq" id="WP_160774556.1">
    <property type="nucleotide sequence ID" value="NZ_WUMV01000002.1"/>
</dbReference>
<keyword evidence="3" id="KW-1185">Reference proteome</keyword>
<dbReference type="SUPFAM" id="SSF46785">
    <property type="entry name" value="Winged helix' DNA-binding domain"/>
    <property type="match status" value="1"/>
</dbReference>
<dbReference type="InterPro" id="IPR005149">
    <property type="entry name" value="Tscrpt_reg_PadR_N"/>
</dbReference>
<dbReference type="Pfam" id="PF03551">
    <property type="entry name" value="PadR"/>
    <property type="match status" value="1"/>
</dbReference>
<organism evidence="2 3">
    <name type="scientific">Stappia sediminis</name>
    <dbReference type="NCBI Taxonomy" id="2692190"/>
    <lineage>
        <taxon>Bacteria</taxon>
        <taxon>Pseudomonadati</taxon>
        <taxon>Pseudomonadota</taxon>
        <taxon>Alphaproteobacteria</taxon>
        <taxon>Hyphomicrobiales</taxon>
        <taxon>Stappiaceae</taxon>
        <taxon>Stappia</taxon>
    </lineage>
</organism>
<dbReference type="PANTHER" id="PTHR43252:SF6">
    <property type="entry name" value="NEGATIVE TRANSCRIPTION REGULATOR PADR"/>
    <property type="match status" value="1"/>
</dbReference>